<sequence length="49" mass="5428">MPVSSPAVVLATLGRPSRAVTAHGPFLARADRCIEVDEVFWERCESRLM</sequence>
<dbReference type="EMBL" id="RKLT01000009">
    <property type="protein sequence ID" value="MBX0296713.1"/>
    <property type="molecule type" value="Genomic_DNA"/>
</dbReference>
<dbReference type="RefSeq" id="WP_220581302.1">
    <property type="nucleotide sequence ID" value="NZ_RKLT01000009.1"/>
</dbReference>
<evidence type="ECO:0000313" key="2">
    <source>
        <dbReference type="Proteomes" id="UP001430455"/>
    </source>
</evidence>
<comment type="caution">
    <text evidence="1">The sequence shown here is derived from an EMBL/GenBank/DDBJ whole genome shotgun (WGS) entry which is preliminary data.</text>
</comment>
<keyword evidence="2" id="KW-1185">Reference proteome</keyword>
<accession>A0AAW4PGG6</accession>
<organism evidence="1 2">
    <name type="scientific">Haloarcula nitratireducens</name>
    <dbReference type="NCBI Taxonomy" id="2487749"/>
    <lineage>
        <taxon>Archaea</taxon>
        <taxon>Methanobacteriati</taxon>
        <taxon>Methanobacteriota</taxon>
        <taxon>Stenosarchaea group</taxon>
        <taxon>Halobacteria</taxon>
        <taxon>Halobacteriales</taxon>
        <taxon>Haloarculaceae</taxon>
        <taxon>Haloarcula</taxon>
    </lineage>
</organism>
<protein>
    <submittedName>
        <fullName evidence="1">Uncharacterized protein</fullName>
    </submittedName>
</protein>
<gene>
    <name evidence="1" type="ORF">EGH23_17690</name>
</gene>
<evidence type="ECO:0000313" key="1">
    <source>
        <dbReference type="EMBL" id="MBX0296713.1"/>
    </source>
</evidence>
<reference evidence="1 2" key="1">
    <citation type="submission" date="2021-06" db="EMBL/GenBank/DDBJ databases">
        <title>Halomicroarcula sp. a new haloarchaeum isolated from saline soil.</title>
        <authorList>
            <person name="Duran-Viseras A."/>
            <person name="Sanchez-Porro C."/>
            <person name="Ventosa A."/>
        </authorList>
    </citation>
    <scope>NUCLEOTIDE SEQUENCE [LARGE SCALE GENOMIC DNA]</scope>
    <source>
        <strain evidence="1 2">F27</strain>
    </source>
</reference>
<proteinExistence type="predicted"/>
<name>A0AAW4PGG6_9EURY</name>
<dbReference type="AlphaFoldDB" id="A0AAW4PGG6"/>
<dbReference type="Proteomes" id="UP001430455">
    <property type="component" value="Unassembled WGS sequence"/>
</dbReference>